<dbReference type="EMBL" id="MHCH01000035">
    <property type="protein sequence ID" value="OGY17038.1"/>
    <property type="molecule type" value="Genomic_DNA"/>
</dbReference>
<evidence type="ECO:0000256" key="4">
    <source>
        <dbReference type="ARBA" id="ARBA00022598"/>
    </source>
</evidence>
<dbReference type="GO" id="GO:0008360">
    <property type="term" value="P:regulation of cell shape"/>
    <property type="evidence" value="ECO:0007669"/>
    <property type="project" value="UniProtKB-KW"/>
</dbReference>
<keyword evidence="7" id="KW-0131">Cell cycle</keyword>
<dbReference type="GO" id="GO:0005737">
    <property type="term" value="C:cytoplasm"/>
    <property type="evidence" value="ECO:0007669"/>
    <property type="project" value="UniProtKB-SubCell"/>
</dbReference>
<comment type="pathway">
    <text evidence="2 7">Cell wall biogenesis; peptidoglycan biosynthesis.</text>
</comment>
<comment type="function">
    <text evidence="7">Cell wall formation. Catalyzes the addition of glutamate to the nucleotide precursor UDP-N-acetylmuramoyl-L-alanine (UMA).</text>
</comment>
<organism evidence="9 10">
    <name type="scientific">Candidatus Chisholmbacteria bacterium RIFCSPHIGHO2_01_FULL_48_12</name>
    <dbReference type="NCBI Taxonomy" id="1797589"/>
    <lineage>
        <taxon>Bacteria</taxon>
        <taxon>Candidatus Chisholmiibacteriota</taxon>
    </lineage>
</organism>
<dbReference type="GO" id="GO:0051301">
    <property type="term" value="P:cell division"/>
    <property type="evidence" value="ECO:0007669"/>
    <property type="project" value="UniProtKB-KW"/>
</dbReference>
<keyword evidence="7" id="KW-0133">Cell shape</keyword>
<evidence type="ECO:0000256" key="3">
    <source>
        <dbReference type="ARBA" id="ARBA00022490"/>
    </source>
</evidence>
<feature type="binding site" evidence="7">
    <location>
        <begin position="102"/>
        <end position="108"/>
    </location>
    <ligand>
        <name>ATP</name>
        <dbReference type="ChEBI" id="CHEBI:30616"/>
    </ligand>
</feature>
<evidence type="ECO:0000256" key="5">
    <source>
        <dbReference type="ARBA" id="ARBA00022741"/>
    </source>
</evidence>
<dbReference type="SUPFAM" id="SSF53244">
    <property type="entry name" value="MurD-like peptide ligases, peptide-binding domain"/>
    <property type="match status" value="1"/>
</dbReference>
<dbReference type="Pfam" id="PF08245">
    <property type="entry name" value="Mur_ligase_M"/>
    <property type="match status" value="1"/>
</dbReference>
<dbReference type="GO" id="GO:0009252">
    <property type="term" value="P:peptidoglycan biosynthetic process"/>
    <property type="evidence" value="ECO:0007669"/>
    <property type="project" value="UniProtKB-UniRule"/>
</dbReference>
<comment type="subcellular location">
    <subcellularLocation>
        <location evidence="1 7">Cytoplasm</location>
    </subcellularLocation>
</comment>
<keyword evidence="7" id="KW-0132">Cell division</keyword>
<comment type="caution">
    <text evidence="9">The sequence shown here is derived from an EMBL/GenBank/DDBJ whole genome shotgun (WGS) entry which is preliminary data.</text>
</comment>
<dbReference type="InterPro" id="IPR005762">
    <property type="entry name" value="MurD"/>
</dbReference>
<evidence type="ECO:0000256" key="6">
    <source>
        <dbReference type="ARBA" id="ARBA00022840"/>
    </source>
</evidence>
<dbReference type="PANTHER" id="PTHR43692:SF1">
    <property type="entry name" value="UDP-N-ACETYLMURAMOYLALANINE--D-GLUTAMATE LIGASE"/>
    <property type="match status" value="1"/>
</dbReference>
<dbReference type="Proteomes" id="UP000177324">
    <property type="component" value="Unassembled WGS sequence"/>
</dbReference>
<dbReference type="STRING" id="1797589.A2784_04285"/>
<dbReference type="UniPathway" id="UPA00219"/>
<evidence type="ECO:0000313" key="10">
    <source>
        <dbReference type="Proteomes" id="UP000177324"/>
    </source>
</evidence>
<dbReference type="InterPro" id="IPR036565">
    <property type="entry name" value="Mur-like_cat_sf"/>
</dbReference>
<accession>A0A1G1VNR3</accession>
<evidence type="ECO:0000259" key="8">
    <source>
        <dbReference type="Pfam" id="PF08245"/>
    </source>
</evidence>
<protein>
    <recommendedName>
        <fullName evidence="7">UDP-N-acetylmuramoylalanine--D-glutamate ligase</fullName>
        <ecNumber evidence="7">6.3.2.9</ecNumber>
    </recommendedName>
    <alternativeName>
        <fullName evidence="7">D-glutamic acid-adding enzyme</fullName>
    </alternativeName>
    <alternativeName>
        <fullName evidence="7">UDP-N-acetylmuramoyl-L-alanyl-D-glutamate synthetase</fullName>
    </alternativeName>
</protein>
<dbReference type="SUPFAM" id="SSF53623">
    <property type="entry name" value="MurD-like peptide ligases, catalytic domain"/>
    <property type="match status" value="1"/>
</dbReference>
<comment type="similarity">
    <text evidence="7">Belongs to the MurCDEF family.</text>
</comment>
<name>A0A1G1VNR3_9BACT</name>
<feature type="domain" description="Mur ligase central" evidence="8">
    <location>
        <begin position="100"/>
        <end position="217"/>
    </location>
</feature>
<evidence type="ECO:0000256" key="7">
    <source>
        <dbReference type="HAMAP-Rule" id="MF_00639"/>
    </source>
</evidence>
<evidence type="ECO:0000313" key="9">
    <source>
        <dbReference type="EMBL" id="OGY17038.1"/>
    </source>
</evidence>
<keyword evidence="4 7" id="KW-0436">Ligase</keyword>
<dbReference type="InterPro" id="IPR036615">
    <property type="entry name" value="Mur_ligase_C_dom_sf"/>
</dbReference>
<sequence>MYKKTLAQRLADKKICLLGFGREGESSHQILRSILPSKNIGIADQKLDKNYLKTLTDYDVIFRSPGVPLSLVKQFARPDSLITSQTQVFFEFCPGTIIGVTGTKGKSTTASLIYHILKSVLPDVRLIGNIGTPPLPALDHATPKTIFVFELSSHQLSDLNQSPHIAILLNLYPEHLDYYSSFDAYATAKANITRYQTPADILIYNAADPTVLKIAQASLAQKYPFKPHPGSQLPFIPVTLIVGRLFKIPAAKIRRRLNTFKTLPHRLELVGTFKGITFINDSLATIPQATIHAINVTGDKLATLITGGYDRGVDYSPLSQAIASGDLKTLILLPTTGEKIKQGLLDPGLNINIISVNSLAAAVRAAFQHTPPGKICLLSPASASFNMFRDYQHRGDEFRRLVAEISKNNP</sequence>
<dbReference type="GO" id="GO:0071555">
    <property type="term" value="P:cell wall organization"/>
    <property type="evidence" value="ECO:0007669"/>
    <property type="project" value="UniProtKB-KW"/>
</dbReference>
<keyword evidence="7" id="KW-0961">Cell wall biogenesis/degradation</keyword>
<comment type="catalytic activity">
    <reaction evidence="7">
        <text>UDP-N-acetyl-alpha-D-muramoyl-L-alanine + D-glutamate + ATP = UDP-N-acetyl-alpha-D-muramoyl-L-alanyl-D-glutamate + ADP + phosphate + H(+)</text>
        <dbReference type="Rhea" id="RHEA:16429"/>
        <dbReference type="ChEBI" id="CHEBI:15378"/>
        <dbReference type="ChEBI" id="CHEBI:29986"/>
        <dbReference type="ChEBI" id="CHEBI:30616"/>
        <dbReference type="ChEBI" id="CHEBI:43474"/>
        <dbReference type="ChEBI" id="CHEBI:83898"/>
        <dbReference type="ChEBI" id="CHEBI:83900"/>
        <dbReference type="ChEBI" id="CHEBI:456216"/>
        <dbReference type="EC" id="6.3.2.9"/>
    </reaction>
</comment>
<keyword evidence="3 7" id="KW-0963">Cytoplasm</keyword>
<dbReference type="AlphaFoldDB" id="A0A1G1VNR3"/>
<dbReference type="HAMAP" id="MF_00639">
    <property type="entry name" value="MurD"/>
    <property type="match status" value="1"/>
</dbReference>
<dbReference type="InterPro" id="IPR013221">
    <property type="entry name" value="Mur_ligase_cen"/>
</dbReference>
<reference evidence="9 10" key="1">
    <citation type="journal article" date="2016" name="Nat. Commun.">
        <title>Thousands of microbial genomes shed light on interconnected biogeochemical processes in an aquifer system.</title>
        <authorList>
            <person name="Anantharaman K."/>
            <person name="Brown C.T."/>
            <person name="Hug L.A."/>
            <person name="Sharon I."/>
            <person name="Castelle C.J."/>
            <person name="Probst A.J."/>
            <person name="Thomas B.C."/>
            <person name="Singh A."/>
            <person name="Wilkins M.J."/>
            <person name="Karaoz U."/>
            <person name="Brodie E.L."/>
            <person name="Williams K.H."/>
            <person name="Hubbard S.S."/>
            <person name="Banfield J.F."/>
        </authorList>
    </citation>
    <scope>NUCLEOTIDE SEQUENCE [LARGE SCALE GENOMIC DNA]</scope>
</reference>
<dbReference type="PANTHER" id="PTHR43692">
    <property type="entry name" value="UDP-N-ACETYLMURAMOYLALANINE--D-GLUTAMATE LIGASE"/>
    <property type="match status" value="1"/>
</dbReference>
<evidence type="ECO:0000256" key="1">
    <source>
        <dbReference type="ARBA" id="ARBA00004496"/>
    </source>
</evidence>
<evidence type="ECO:0000256" key="2">
    <source>
        <dbReference type="ARBA" id="ARBA00004752"/>
    </source>
</evidence>
<dbReference type="GO" id="GO:0008764">
    <property type="term" value="F:UDP-N-acetylmuramoylalanine-D-glutamate ligase activity"/>
    <property type="evidence" value="ECO:0007669"/>
    <property type="project" value="UniProtKB-UniRule"/>
</dbReference>
<dbReference type="GO" id="GO:0005524">
    <property type="term" value="F:ATP binding"/>
    <property type="evidence" value="ECO:0007669"/>
    <property type="project" value="UniProtKB-UniRule"/>
</dbReference>
<keyword evidence="7" id="KW-0573">Peptidoglycan synthesis</keyword>
<keyword evidence="6 7" id="KW-0067">ATP-binding</keyword>
<dbReference type="Gene3D" id="3.90.190.20">
    <property type="entry name" value="Mur ligase, C-terminal domain"/>
    <property type="match status" value="1"/>
</dbReference>
<proteinExistence type="inferred from homology"/>
<dbReference type="EC" id="6.3.2.9" evidence="7"/>
<dbReference type="Gene3D" id="3.40.1190.10">
    <property type="entry name" value="Mur-like, catalytic domain"/>
    <property type="match status" value="1"/>
</dbReference>
<keyword evidence="5 7" id="KW-0547">Nucleotide-binding</keyword>
<gene>
    <name evidence="7" type="primary">murD</name>
    <name evidence="9" type="ORF">A2784_04285</name>
</gene>